<keyword evidence="3" id="KW-0732">Signal</keyword>
<reference evidence="4 5" key="1">
    <citation type="submission" date="2018-08" db="EMBL/GenBank/DDBJ databases">
        <title>A genome reference for cultivated species of the human gut microbiota.</title>
        <authorList>
            <person name="Zou Y."/>
            <person name="Xue W."/>
            <person name="Luo G."/>
        </authorList>
    </citation>
    <scope>NUCLEOTIDE SEQUENCE [LARGE SCALE GENOMIC DNA]</scope>
    <source>
        <strain evidence="4 5">TM09-12</strain>
    </source>
</reference>
<dbReference type="PROSITE" id="PS51170">
    <property type="entry name" value="CW"/>
    <property type="match status" value="2"/>
</dbReference>
<evidence type="ECO:0000313" key="4">
    <source>
        <dbReference type="EMBL" id="RGI97514.1"/>
    </source>
</evidence>
<dbReference type="AlphaFoldDB" id="A0A374NZS2"/>
<gene>
    <name evidence="4" type="ORF">DXD79_27280</name>
</gene>
<dbReference type="Pfam" id="PF01473">
    <property type="entry name" value="Choline_bind_1"/>
    <property type="match status" value="1"/>
</dbReference>
<keyword evidence="1" id="KW-0677">Repeat</keyword>
<comment type="caution">
    <text evidence="4">The sequence shown here is derived from an EMBL/GenBank/DDBJ whole genome shotgun (WGS) entry which is preliminary data.</text>
</comment>
<name>A0A374NZS2_9FIRM</name>
<proteinExistence type="predicted"/>
<dbReference type="InterPro" id="IPR018337">
    <property type="entry name" value="Cell_wall/Cho-bd_repeat"/>
</dbReference>
<evidence type="ECO:0000256" key="2">
    <source>
        <dbReference type="PROSITE-ProRule" id="PRU00591"/>
    </source>
</evidence>
<evidence type="ECO:0008006" key="6">
    <source>
        <dbReference type="Google" id="ProtNLM"/>
    </source>
</evidence>
<dbReference type="Proteomes" id="UP000263014">
    <property type="component" value="Unassembled WGS sequence"/>
</dbReference>
<feature type="repeat" description="Cell wall-binding" evidence="2">
    <location>
        <begin position="49"/>
        <end position="68"/>
    </location>
</feature>
<accession>A0A374NZS2</accession>
<feature type="chain" id="PRO_5016754215" description="Cell wall-binding protein" evidence="3">
    <location>
        <begin position="28"/>
        <end position="528"/>
    </location>
</feature>
<sequence>MRKQTKLVAVLSAAALLAIGASMTSFAAAGWQEENGTWVYYDKDGYQVSDQWQKSGNTWFYLNSDGEMATDTIIEDDDNTYYVDANGAMVTNQWIQVENSDSYGDDDPDYFWYYFQANGKAYKAPTSGKTSFKNINGKKYTFDSEGKMLYGWINTESERQTGDDAWTNGTYFCGDENDGAQANGWAQISVVDDSQDDPDQDYYFYFDTNGKKVVGKEDGSELKSKTINGLKYSFDKNGKMVSEWAMPKASKTEASISSYNYFNLPEQGWRAKGWFNVVPQEDVNPDDNADDASKWFYAENDGDLVKSEIKTINSKKYAFNAKGEMLSGVQALAMTSNTKIVGSNGIGDADKVDLLKNGKLEVENYENKEVKYVIGDNSDSVNVYVYYFGAGSDGSMKTGNQNIDIDGDVYAFSFGKSGSNKGRGLNETKDTLYVNGLRIKADSDMRYQVYSMSKGALVEDPADFIGETDTYVVNTSGSIMKNKKNLKDTDDMYICTDKDGHIRGYSDIKCGTKADKDGKGAYTCKYHE</sequence>
<organism evidence="4 5">
    <name type="scientific">Hungatella hathewayi</name>
    <dbReference type="NCBI Taxonomy" id="154046"/>
    <lineage>
        <taxon>Bacteria</taxon>
        <taxon>Bacillati</taxon>
        <taxon>Bacillota</taxon>
        <taxon>Clostridia</taxon>
        <taxon>Lachnospirales</taxon>
        <taxon>Lachnospiraceae</taxon>
        <taxon>Hungatella</taxon>
    </lineage>
</organism>
<dbReference type="RefSeq" id="WP_117632801.1">
    <property type="nucleotide sequence ID" value="NZ_QSON01000019.1"/>
</dbReference>
<evidence type="ECO:0000256" key="3">
    <source>
        <dbReference type="SAM" id="SignalP"/>
    </source>
</evidence>
<protein>
    <recommendedName>
        <fullName evidence="6">Cell wall-binding protein</fullName>
    </recommendedName>
</protein>
<dbReference type="SUPFAM" id="SSF69360">
    <property type="entry name" value="Cell wall binding repeat"/>
    <property type="match status" value="1"/>
</dbReference>
<feature type="repeat" description="Cell wall-binding" evidence="2">
    <location>
        <begin position="28"/>
        <end position="47"/>
    </location>
</feature>
<dbReference type="Gene3D" id="2.10.270.10">
    <property type="entry name" value="Cholin Binding"/>
    <property type="match status" value="3"/>
</dbReference>
<dbReference type="Pfam" id="PF19127">
    <property type="entry name" value="Choline_bind_3"/>
    <property type="match status" value="1"/>
</dbReference>
<evidence type="ECO:0000313" key="5">
    <source>
        <dbReference type="Proteomes" id="UP000263014"/>
    </source>
</evidence>
<evidence type="ECO:0000256" key="1">
    <source>
        <dbReference type="ARBA" id="ARBA00022737"/>
    </source>
</evidence>
<feature type="signal peptide" evidence="3">
    <location>
        <begin position="1"/>
        <end position="27"/>
    </location>
</feature>
<dbReference type="EMBL" id="QSON01000019">
    <property type="protein sequence ID" value="RGI97514.1"/>
    <property type="molecule type" value="Genomic_DNA"/>
</dbReference>